<evidence type="ECO:0000256" key="4">
    <source>
        <dbReference type="ARBA" id="ARBA00022729"/>
    </source>
</evidence>
<reference evidence="13" key="1">
    <citation type="submission" date="2020-04" db="EMBL/GenBank/DDBJ databases">
        <authorList>
            <person name="Alioto T."/>
            <person name="Alioto T."/>
            <person name="Gomez Garrido J."/>
        </authorList>
    </citation>
    <scope>NUCLEOTIDE SEQUENCE</scope>
    <source>
        <strain evidence="13">A484AB</strain>
    </source>
</reference>
<evidence type="ECO:0000256" key="9">
    <source>
        <dbReference type="ARBA" id="ARBA00023277"/>
    </source>
</evidence>
<keyword evidence="14" id="KW-1185">Reference proteome</keyword>
<feature type="compositionally biased region" description="Acidic residues" evidence="10">
    <location>
        <begin position="241"/>
        <end position="252"/>
    </location>
</feature>
<keyword evidence="7 11" id="KW-0472">Membrane</keyword>
<keyword evidence="8" id="KW-0325">Glycoprotein</keyword>
<evidence type="ECO:0000256" key="2">
    <source>
        <dbReference type="ARBA" id="ARBA00009141"/>
    </source>
</evidence>
<keyword evidence="9" id="KW-0119">Carbohydrate metabolism</keyword>
<feature type="domain" description="Malectin" evidence="12">
    <location>
        <begin position="62"/>
        <end position="219"/>
    </location>
</feature>
<comment type="subcellular location">
    <subcellularLocation>
        <location evidence="1">Endoplasmic reticulum membrane</location>
        <topology evidence="1">Single-pass type I membrane protein</topology>
    </subcellularLocation>
</comment>
<evidence type="ECO:0000256" key="6">
    <source>
        <dbReference type="ARBA" id="ARBA00022989"/>
    </source>
</evidence>
<name>A0A7D9DXY3_PARCT</name>
<evidence type="ECO:0000256" key="8">
    <source>
        <dbReference type="ARBA" id="ARBA00023180"/>
    </source>
</evidence>
<dbReference type="Gene3D" id="2.60.120.430">
    <property type="entry name" value="Galactose-binding lectin"/>
    <property type="match status" value="1"/>
</dbReference>
<keyword evidence="5" id="KW-0256">Endoplasmic reticulum</keyword>
<keyword evidence="3 11" id="KW-0812">Transmembrane</keyword>
<dbReference type="GO" id="GO:0005789">
    <property type="term" value="C:endoplasmic reticulum membrane"/>
    <property type="evidence" value="ECO:0007669"/>
    <property type="project" value="UniProtKB-SubCell"/>
</dbReference>
<keyword evidence="6 11" id="KW-1133">Transmembrane helix</keyword>
<dbReference type="EMBL" id="CACRXK020002754">
    <property type="protein sequence ID" value="CAB3995878.1"/>
    <property type="molecule type" value="Genomic_DNA"/>
</dbReference>
<feature type="transmembrane region" description="Helical" evidence="11">
    <location>
        <begin position="279"/>
        <end position="298"/>
    </location>
</feature>
<comment type="similarity">
    <text evidence="2">Belongs to the malectin family.</text>
</comment>
<feature type="region of interest" description="Disordered" evidence="10">
    <location>
        <begin position="231"/>
        <end position="275"/>
    </location>
</feature>
<gene>
    <name evidence="13" type="ORF">PACLA_8A008736</name>
</gene>
<dbReference type="Proteomes" id="UP001152795">
    <property type="component" value="Unassembled WGS sequence"/>
</dbReference>
<proteinExistence type="inferred from homology"/>
<evidence type="ECO:0000313" key="14">
    <source>
        <dbReference type="Proteomes" id="UP001152795"/>
    </source>
</evidence>
<evidence type="ECO:0000313" key="13">
    <source>
        <dbReference type="EMBL" id="CAB3995878.1"/>
    </source>
</evidence>
<sequence length="300" mass="33222">MSTKCRHLSNNAFGTQVHEVQIYKGSFQSIMEFVSVINILSCFCALSILFLLANEITATGEVVFAVNCGGPDHTDLNGVHYQADKLGTGTASDFGKQLTIGRVAPLDQILYQTERYHLSNFAYDIPIKEDGDYVLVLKFSEVYFQGPKLKVFDVYVNNVLAVKQLDIYDKVGKGIAHDEHVPFTINKGQILVDTQLTRFPGNLHVEFVKGYDNPKINALVVMKGNLEDVPKLPPLPGAHEDENDTPDDEENKAEDKPERTRKTSGPKATDPYASDESSLLLPVLIALGVFIPTLFCLCKL</sequence>
<dbReference type="Pfam" id="PF11721">
    <property type="entry name" value="Malectin"/>
    <property type="match status" value="1"/>
</dbReference>
<evidence type="ECO:0000256" key="7">
    <source>
        <dbReference type="ARBA" id="ARBA00023136"/>
    </source>
</evidence>
<evidence type="ECO:0000259" key="12">
    <source>
        <dbReference type="Pfam" id="PF11721"/>
    </source>
</evidence>
<comment type="caution">
    <text evidence="13">The sequence shown here is derived from an EMBL/GenBank/DDBJ whole genome shotgun (WGS) entry which is preliminary data.</text>
</comment>
<evidence type="ECO:0000256" key="11">
    <source>
        <dbReference type="SAM" id="Phobius"/>
    </source>
</evidence>
<dbReference type="GO" id="GO:0030246">
    <property type="term" value="F:carbohydrate binding"/>
    <property type="evidence" value="ECO:0007669"/>
    <property type="project" value="InterPro"/>
</dbReference>
<dbReference type="InterPro" id="IPR039155">
    <property type="entry name" value="MLEC"/>
</dbReference>
<evidence type="ECO:0000256" key="10">
    <source>
        <dbReference type="SAM" id="MobiDB-lite"/>
    </source>
</evidence>
<feature type="transmembrane region" description="Helical" evidence="11">
    <location>
        <begin position="33"/>
        <end position="53"/>
    </location>
</feature>
<evidence type="ECO:0000256" key="5">
    <source>
        <dbReference type="ARBA" id="ARBA00022824"/>
    </source>
</evidence>
<dbReference type="AlphaFoldDB" id="A0A7D9DXY3"/>
<evidence type="ECO:0000256" key="3">
    <source>
        <dbReference type="ARBA" id="ARBA00022692"/>
    </source>
</evidence>
<dbReference type="InterPro" id="IPR021720">
    <property type="entry name" value="Malectin_dom"/>
</dbReference>
<organism evidence="13 14">
    <name type="scientific">Paramuricea clavata</name>
    <name type="common">Red gorgonian</name>
    <name type="synonym">Violescent sea-whip</name>
    <dbReference type="NCBI Taxonomy" id="317549"/>
    <lineage>
        <taxon>Eukaryota</taxon>
        <taxon>Metazoa</taxon>
        <taxon>Cnidaria</taxon>
        <taxon>Anthozoa</taxon>
        <taxon>Octocorallia</taxon>
        <taxon>Malacalcyonacea</taxon>
        <taxon>Plexauridae</taxon>
        <taxon>Paramuricea</taxon>
    </lineage>
</organism>
<protein>
    <submittedName>
        <fullName evidence="13">Malectin-B-like isoform X1</fullName>
    </submittedName>
</protein>
<accession>A0A7D9DXY3</accession>
<evidence type="ECO:0000256" key="1">
    <source>
        <dbReference type="ARBA" id="ARBA00004115"/>
    </source>
</evidence>
<dbReference type="OrthoDB" id="10013439at2759"/>
<dbReference type="PANTHER" id="PTHR13460:SF0">
    <property type="entry name" value="MALECTIN"/>
    <property type="match status" value="1"/>
</dbReference>
<dbReference type="PANTHER" id="PTHR13460">
    <property type="match status" value="1"/>
</dbReference>
<keyword evidence="4" id="KW-0732">Signal</keyword>